<dbReference type="InterPro" id="IPR036291">
    <property type="entry name" value="NAD(P)-bd_dom_sf"/>
</dbReference>
<feature type="domain" description="NmrA-like" evidence="1">
    <location>
        <begin position="2"/>
        <end position="276"/>
    </location>
</feature>
<evidence type="ECO:0000313" key="3">
    <source>
        <dbReference type="Proteomes" id="UP000248553"/>
    </source>
</evidence>
<gene>
    <name evidence="2" type="ORF">DLM85_12135</name>
</gene>
<dbReference type="PANTHER" id="PTHR43162:SF1">
    <property type="entry name" value="PRESTALK A DIFFERENTIATION PROTEIN A"/>
    <property type="match status" value="1"/>
</dbReference>
<dbReference type="EMBL" id="QHKM01000003">
    <property type="protein sequence ID" value="RAK67155.1"/>
    <property type="molecule type" value="Genomic_DNA"/>
</dbReference>
<dbReference type="Pfam" id="PF05368">
    <property type="entry name" value="NmrA"/>
    <property type="match status" value="1"/>
</dbReference>
<organism evidence="2 3">
    <name type="scientific">Hymenobacter edaphi</name>
    <dbReference type="NCBI Taxonomy" id="2211146"/>
    <lineage>
        <taxon>Bacteria</taxon>
        <taxon>Pseudomonadati</taxon>
        <taxon>Bacteroidota</taxon>
        <taxon>Cytophagia</taxon>
        <taxon>Cytophagales</taxon>
        <taxon>Hymenobacteraceae</taxon>
        <taxon>Hymenobacter</taxon>
    </lineage>
</organism>
<accession>A0A328BKF8</accession>
<dbReference type="Gene3D" id="3.90.25.10">
    <property type="entry name" value="UDP-galactose 4-epimerase, domain 1"/>
    <property type="match status" value="1"/>
</dbReference>
<dbReference type="Proteomes" id="UP000248553">
    <property type="component" value="Unassembled WGS sequence"/>
</dbReference>
<sequence>MVTGATGTVGSELVRALSNRGVHVRAGVHSVIKGDRLRQLNPAVQLVELDFQRPETLDVALTGVDRAFLLVPFVETQVEDSKRFIDAAKAAGVKQVVKLSAMGADAEPGIQLGRWHREAEQYLAQSGLAYAILRPNSFLQNFITYQGPSIREQGAIYQPLGEGRVSYIDAFDIAEAAAALLTADVARYHGRAFTLTGPEALSGHEVAAAIGAATGRPVRYVDVPEEAARQAMPGAPQWMIDALMELNALGRAGYAAPITADGQQLTGQRPRTVQEFAQANRHAWQP</sequence>
<evidence type="ECO:0000259" key="1">
    <source>
        <dbReference type="Pfam" id="PF05368"/>
    </source>
</evidence>
<dbReference type="Gene3D" id="3.40.50.720">
    <property type="entry name" value="NAD(P)-binding Rossmann-like Domain"/>
    <property type="match status" value="1"/>
</dbReference>
<dbReference type="InterPro" id="IPR051604">
    <property type="entry name" value="Ergot_Alk_Oxidoreductase"/>
</dbReference>
<name>A0A328BKF8_9BACT</name>
<keyword evidence="3" id="KW-1185">Reference proteome</keyword>
<protein>
    <submittedName>
        <fullName evidence="2">SDR family NAD(P)-dependent oxidoreductase</fullName>
    </submittedName>
</protein>
<dbReference type="InterPro" id="IPR008030">
    <property type="entry name" value="NmrA-like"/>
</dbReference>
<dbReference type="SUPFAM" id="SSF51735">
    <property type="entry name" value="NAD(P)-binding Rossmann-fold domains"/>
    <property type="match status" value="1"/>
</dbReference>
<comment type="caution">
    <text evidence="2">The sequence shown here is derived from an EMBL/GenBank/DDBJ whole genome shotgun (WGS) entry which is preliminary data.</text>
</comment>
<dbReference type="PANTHER" id="PTHR43162">
    <property type="match status" value="1"/>
</dbReference>
<proteinExistence type="predicted"/>
<reference evidence="3" key="1">
    <citation type="submission" date="2018-05" db="EMBL/GenBank/DDBJ databases">
        <authorList>
            <person name="Nie L."/>
        </authorList>
    </citation>
    <scope>NUCLEOTIDE SEQUENCE [LARGE SCALE GENOMIC DNA]</scope>
    <source>
        <strain evidence="3">NL</strain>
    </source>
</reference>
<evidence type="ECO:0000313" key="2">
    <source>
        <dbReference type="EMBL" id="RAK67155.1"/>
    </source>
</evidence>
<dbReference type="CDD" id="cd05269">
    <property type="entry name" value="TMR_SDR_a"/>
    <property type="match status" value="1"/>
</dbReference>
<dbReference type="AlphaFoldDB" id="A0A328BKF8"/>
<dbReference type="OrthoDB" id="9780595at2"/>